<sequence>MCQRPSCPPPKSSCPPKPSPPPCRPGPTLWTKLNCLPCNRLFFFVVGVGIGLYYDRMKQGMKNAQEESAKQAQKTPKELEKEKKEREKKEKERKEKEKKEKAQQEKERKEKDKKENK</sequence>
<dbReference type="Proteomes" id="UP001500889">
    <property type="component" value="Chromosome E"/>
</dbReference>
<evidence type="ECO:0000313" key="4">
    <source>
        <dbReference type="Proteomes" id="UP001500889"/>
    </source>
</evidence>
<evidence type="ECO:0000256" key="1">
    <source>
        <dbReference type="SAM" id="MobiDB-lite"/>
    </source>
</evidence>
<name>A0AAU9G8Q7_DROMD</name>
<proteinExistence type="predicted"/>
<gene>
    <name evidence="3" type="ORF">DMAD_03108</name>
</gene>
<protein>
    <submittedName>
        <fullName evidence="3">TBC1 domain family member 10B</fullName>
    </submittedName>
</protein>
<dbReference type="AlphaFoldDB" id="A0AAU9G8Q7"/>
<feature type="compositionally biased region" description="Pro residues" evidence="1">
    <location>
        <begin position="1"/>
        <end position="25"/>
    </location>
</feature>
<feature type="region of interest" description="Disordered" evidence="1">
    <location>
        <begin position="61"/>
        <end position="117"/>
    </location>
</feature>
<keyword evidence="2" id="KW-0472">Membrane</keyword>
<feature type="transmembrane region" description="Helical" evidence="2">
    <location>
        <begin position="29"/>
        <end position="54"/>
    </location>
</feature>
<accession>A0AAU9G8Q7</accession>
<evidence type="ECO:0000256" key="2">
    <source>
        <dbReference type="SAM" id="Phobius"/>
    </source>
</evidence>
<feature type="compositionally biased region" description="Basic and acidic residues" evidence="1">
    <location>
        <begin position="64"/>
        <end position="117"/>
    </location>
</feature>
<keyword evidence="2" id="KW-1133">Transmembrane helix</keyword>
<organism evidence="3 4">
    <name type="scientific">Drosophila madeirensis</name>
    <name type="common">Fruit fly</name>
    <dbReference type="NCBI Taxonomy" id="30013"/>
    <lineage>
        <taxon>Eukaryota</taxon>
        <taxon>Metazoa</taxon>
        <taxon>Ecdysozoa</taxon>
        <taxon>Arthropoda</taxon>
        <taxon>Hexapoda</taxon>
        <taxon>Insecta</taxon>
        <taxon>Pterygota</taxon>
        <taxon>Neoptera</taxon>
        <taxon>Endopterygota</taxon>
        <taxon>Diptera</taxon>
        <taxon>Brachycera</taxon>
        <taxon>Muscomorpha</taxon>
        <taxon>Ephydroidea</taxon>
        <taxon>Drosophilidae</taxon>
        <taxon>Drosophila</taxon>
        <taxon>Sophophora</taxon>
    </lineage>
</organism>
<keyword evidence="2" id="KW-0812">Transmembrane</keyword>
<dbReference type="EMBL" id="AP029267">
    <property type="protein sequence ID" value="BFG04051.1"/>
    <property type="molecule type" value="Genomic_DNA"/>
</dbReference>
<reference evidence="3 4" key="1">
    <citation type="submission" date="2024-02" db="EMBL/GenBank/DDBJ databases">
        <title>A chromosome-level genome assembly of Drosophila madeirensis, a fruit fly species endemic to Madeira island.</title>
        <authorList>
            <person name="Tomihara K."/>
            <person name="Llopart A."/>
            <person name="Yamamoto D."/>
        </authorList>
    </citation>
    <scope>NUCLEOTIDE SEQUENCE [LARGE SCALE GENOMIC DNA]</scope>
    <source>
        <strain evidence="3 4">RF1</strain>
    </source>
</reference>
<evidence type="ECO:0000313" key="3">
    <source>
        <dbReference type="EMBL" id="BFG04051.1"/>
    </source>
</evidence>
<keyword evidence="4" id="KW-1185">Reference proteome</keyword>
<feature type="region of interest" description="Disordered" evidence="1">
    <location>
        <begin position="1"/>
        <end position="26"/>
    </location>
</feature>